<evidence type="ECO:0000313" key="4">
    <source>
        <dbReference type="RGD" id="150342786"/>
    </source>
</evidence>
<dbReference type="GO" id="GO:0006955">
    <property type="term" value="P:immune response"/>
    <property type="evidence" value="ECO:0000318"/>
    <property type="project" value="GO_Central"/>
</dbReference>
<reference evidence="2" key="1">
    <citation type="submission" date="2024-01" db="EMBL/GenBank/DDBJ databases">
        <title>GRCr8: a new rat reference genome assembly contstructed from accurate long reads and long range scaffolding.</title>
        <authorList>
            <person name="Doris P.A."/>
            <person name="Kalbfleisch T."/>
            <person name="Li K."/>
            <person name="Howe K."/>
            <person name="Wood J."/>
        </authorList>
    </citation>
    <scope>NUCLEOTIDE SEQUENCE [LARGE SCALE GENOMIC DNA]</scope>
    <source>
        <strain evidence="2">Brown Norway</strain>
    </source>
</reference>
<accession>A0A8J8XVI1</accession>
<dbReference type="OrthoDB" id="9684711at2759"/>
<organism evidence="2 3">
    <name type="scientific">Rattus norvegicus</name>
    <name type="common">Rat</name>
    <dbReference type="NCBI Taxonomy" id="10116"/>
    <lineage>
        <taxon>Eukaryota</taxon>
        <taxon>Metazoa</taxon>
        <taxon>Chordata</taxon>
        <taxon>Craniata</taxon>
        <taxon>Vertebrata</taxon>
        <taxon>Euteleostomi</taxon>
        <taxon>Mammalia</taxon>
        <taxon>Eutheria</taxon>
        <taxon>Euarchontoglires</taxon>
        <taxon>Glires</taxon>
        <taxon>Rodentia</taxon>
        <taxon>Myomorpha</taxon>
        <taxon>Muroidea</taxon>
        <taxon>Muridae</taxon>
        <taxon>Murinae</taxon>
        <taxon>Rattus</taxon>
    </lineage>
</organism>
<name>A0A8J8XVI1_RAT</name>
<dbReference type="GO" id="GO:0005576">
    <property type="term" value="C:extracellular region"/>
    <property type="evidence" value="ECO:0007669"/>
    <property type="project" value="UniProtKB-ARBA"/>
</dbReference>
<dbReference type="AGR" id="RGD:150342786"/>
<dbReference type="Gene3D" id="2.60.40.10">
    <property type="entry name" value="Immunoglobulins"/>
    <property type="match status" value="1"/>
</dbReference>
<dbReference type="SMART" id="SM00406">
    <property type="entry name" value="IGv"/>
    <property type="match status" value="1"/>
</dbReference>
<dbReference type="SUPFAM" id="SSF48726">
    <property type="entry name" value="Immunoglobulin"/>
    <property type="match status" value="1"/>
</dbReference>
<dbReference type="Pfam" id="PF07686">
    <property type="entry name" value="V-set"/>
    <property type="match status" value="1"/>
</dbReference>
<dbReference type="InterPro" id="IPR007110">
    <property type="entry name" value="Ig-like_dom"/>
</dbReference>
<reference evidence="2" key="2">
    <citation type="submission" date="2025-08" db="UniProtKB">
        <authorList>
            <consortium name="Ensembl"/>
        </authorList>
    </citation>
    <scope>IDENTIFICATION</scope>
    <source>
        <strain evidence="2">Brown Norway</strain>
    </source>
</reference>
<keyword evidence="3" id="KW-1185">Reference proteome</keyword>
<dbReference type="InterPro" id="IPR050150">
    <property type="entry name" value="IgV_Light_Chain"/>
</dbReference>
<dbReference type="SMART" id="SM00409">
    <property type="entry name" value="IG"/>
    <property type="match status" value="1"/>
</dbReference>
<sequence length="126" mass="13686">MLSFTKINCTGILFQFSISGGKCDIQMTQSPASLSASLEEIVTITCQASQDIGNWLSWYQQKPGKSPQLLIYGATSLADGVPSRFSGSRSGTQYSLKISRLQVEDIGIYYCLQAYSAPPTVIQAMT</sequence>
<dbReference type="InterPro" id="IPR013783">
    <property type="entry name" value="Ig-like_fold"/>
</dbReference>
<evidence type="ECO:0000313" key="3">
    <source>
        <dbReference type="Proteomes" id="UP000002494"/>
    </source>
</evidence>
<dbReference type="InterPro" id="IPR036179">
    <property type="entry name" value="Ig-like_dom_sf"/>
</dbReference>
<gene>
    <name evidence="4" type="primary">ENSRNOG00000070169</name>
</gene>
<dbReference type="GO" id="GO:0002250">
    <property type="term" value="P:adaptive immune response"/>
    <property type="evidence" value="ECO:0007669"/>
    <property type="project" value="UniProtKB-KW"/>
</dbReference>
<dbReference type="PROSITE" id="PS50835">
    <property type="entry name" value="IG_LIKE"/>
    <property type="match status" value="1"/>
</dbReference>
<dbReference type="GO" id="GO:0019814">
    <property type="term" value="C:immunoglobulin complex"/>
    <property type="evidence" value="ECO:0000318"/>
    <property type="project" value="GO_Central"/>
</dbReference>
<dbReference type="OMA" id="KQFTHTI"/>
<dbReference type="Ensembl" id="ENSRNOT00000042220.5">
    <property type="protein sequence ID" value="ENSRNOP00000048965.5"/>
    <property type="gene ID" value="ENSRNOG00000071565.1"/>
</dbReference>
<dbReference type="RGD" id="150342786">
    <property type="gene designation" value="ENSRNOG00000070169"/>
</dbReference>
<dbReference type="InterPro" id="IPR003599">
    <property type="entry name" value="Ig_sub"/>
</dbReference>
<dbReference type="Proteomes" id="UP000002494">
    <property type="component" value="Chromosome 4"/>
</dbReference>
<feature type="domain" description="Ig-like" evidence="1">
    <location>
        <begin position="25"/>
        <end position="111"/>
    </location>
</feature>
<dbReference type="PANTHER" id="PTHR23267">
    <property type="entry name" value="IMMUNOGLOBULIN LIGHT CHAIN"/>
    <property type="match status" value="1"/>
</dbReference>
<evidence type="ECO:0000313" key="2">
    <source>
        <dbReference type="Ensembl" id="ENSRNOP00000048965.5"/>
    </source>
</evidence>
<reference evidence="2" key="3">
    <citation type="submission" date="2025-09" db="UniProtKB">
        <authorList>
            <consortium name="Ensembl"/>
        </authorList>
    </citation>
    <scope>IDENTIFICATION</scope>
    <source>
        <strain evidence="2">Brown Norway</strain>
    </source>
</reference>
<evidence type="ECO:0000259" key="1">
    <source>
        <dbReference type="PROSITE" id="PS50835"/>
    </source>
</evidence>
<protein>
    <recommendedName>
        <fullName evidence="1">Ig-like domain-containing protein</fullName>
    </recommendedName>
</protein>
<dbReference type="FunCoup" id="A0A8J8XVI1">
    <property type="interactions" value="402"/>
</dbReference>
<dbReference type="HOGENOM" id="CLU_077975_4_1_1"/>
<dbReference type="GO" id="GO:0005886">
    <property type="term" value="C:plasma membrane"/>
    <property type="evidence" value="ECO:0007669"/>
    <property type="project" value="UniProtKB-ARBA"/>
</dbReference>
<dbReference type="InterPro" id="IPR013106">
    <property type="entry name" value="Ig_V-set"/>
</dbReference>
<dbReference type="AlphaFoldDB" id="A0A8J8XVI1"/>
<dbReference type="GeneTree" id="ENSGT00940000153924"/>
<proteinExistence type="predicted"/>